<accession>A0A8S3X3Q2</accession>
<keyword evidence="2" id="KW-1185">Reference proteome</keyword>
<reference evidence="1" key="1">
    <citation type="submission" date="2021-04" db="EMBL/GenBank/DDBJ databases">
        <authorList>
            <person name="Tunstrom K."/>
        </authorList>
    </citation>
    <scope>NUCLEOTIDE SEQUENCE</scope>
</reference>
<dbReference type="Proteomes" id="UP000691718">
    <property type="component" value="Unassembled WGS sequence"/>
</dbReference>
<proteinExistence type="predicted"/>
<dbReference type="EMBL" id="CAJQZP010000936">
    <property type="protein sequence ID" value="CAG4999127.1"/>
    <property type="molecule type" value="Genomic_DNA"/>
</dbReference>
<dbReference type="AlphaFoldDB" id="A0A8S3X3Q2"/>
<protein>
    <submittedName>
        <fullName evidence="1">(apollo) hypothetical protein</fullName>
    </submittedName>
</protein>
<gene>
    <name evidence="1" type="ORF">PAPOLLO_LOCUS13489</name>
</gene>
<evidence type="ECO:0000313" key="2">
    <source>
        <dbReference type="Proteomes" id="UP000691718"/>
    </source>
</evidence>
<sequence>MVSGTGPAANQANTVAFWRGLWSESVNHSEGPCMEIVASQCASITPMDPVIVTLDDVAEMVRRAPNCKSPGIDGLDRYWLKRFVVYHAVVA</sequence>
<name>A0A8S3X3Q2_PARAO</name>
<dbReference type="OrthoDB" id="2194416at2759"/>
<comment type="caution">
    <text evidence="1">The sequence shown here is derived from an EMBL/GenBank/DDBJ whole genome shotgun (WGS) entry which is preliminary data.</text>
</comment>
<organism evidence="1 2">
    <name type="scientific">Parnassius apollo</name>
    <name type="common">Apollo butterfly</name>
    <name type="synonym">Papilio apollo</name>
    <dbReference type="NCBI Taxonomy" id="110799"/>
    <lineage>
        <taxon>Eukaryota</taxon>
        <taxon>Metazoa</taxon>
        <taxon>Ecdysozoa</taxon>
        <taxon>Arthropoda</taxon>
        <taxon>Hexapoda</taxon>
        <taxon>Insecta</taxon>
        <taxon>Pterygota</taxon>
        <taxon>Neoptera</taxon>
        <taxon>Endopterygota</taxon>
        <taxon>Lepidoptera</taxon>
        <taxon>Glossata</taxon>
        <taxon>Ditrysia</taxon>
        <taxon>Papilionoidea</taxon>
        <taxon>Papilionidae</taxon>
        <taxon>Parnassiinae</taxon>
        <taxon>Parnassini</taxon>
        <taxon>Parnassius</taxon>
        <taxon>Parnassius</taxon>
    </lineage>
</organism>
<evidence type="ECO:0000313" key="1">
    <source>
        <dbReference type="EMBL" id="CAG4999127.1"/>
    </source>
</evidence>